<keyword evidence="1" id="KW-0732">Signal</keyword>
<feature type="chain" id="PRO_5039308690" evidence="1">
    <location>
        <begin position="27"/>
        <end position="597"/>
    </location>
</feature>
<sequence>MGKYTFKGKAAVSVAAIAALTLTGCASVGGGGNDSNGGGGASSASAQSGGVVNVAETNKFSGANPGYTKTNLDINGHVAEMTREGFITVDPEQKIHPNEGFGTYKKTSDDPLTVEYTLKDPQWSDGNKIDKADLMLWWSLLSGYANDASEDGKAGKDYFTIAGSTDILGSTDKPEFSEDGKTMTVTWGKQNADWEIAFDENYLMPAHVVAKKAGMSEDELLKVLENQKKGDPKNPQKQPELEKIGKAWDTSFNFTSTPDDKDVLLSSGPYKIDNVVENNSVTLKKNENYNGSMPGKLDEITLRTIGDATAQIQALRNGEVDIMQPNNVNKDTMDQVKQIENVNVQQGDQLAYDHVDLNFGSDTFKDKETREAFLKTIPRQQILDQLVKPVKEDAEVLNSQMFVSSQGEPYTKAVEVNKAKELYGDVDIEGAKKLLGGKTPTVRILYNNGNPQRVDTFQLIKESAEKAGFKVEDLGDPNWSEKLADGDYDASLYGWVSPGVGTEMLSQIFKTGGGGNYNEYSNADVDKLVDEARANLDESSRNDQIAEVDKHTFEDAYGLPLFQSVGYVATSDKIAGVDQYQPNQTGVFWNVSEWSRK</sequence>
<dbReference type="PANTHER" id="PTHR30290">
    <property type="entry name" value="PERIPLASMIC BINDING COMPONENT OF ABC TRANSPORTER"/>
    <property type="match status" value="1"/>
</dbReference>
<proteinExistence type="predicted"/>
<dbReference type="Gene3D" id="3.10.105.10">
    <property type="entry name" value="Dipeptide-binding Protein, Domain 3"/>
    <property type="match status" value="1"/>
</dbReference>
<dbReference type="GO" id="GO:0015833">
    <property type="term" value="P:peptide transport"/>
    <property type="evidence" value="ECO:0007669"/>
    <property type="project" value="TreeGrafter"/>
</dbReference>
<reference evidence="3 4" key="1">
    <citation type="submission" date="2014-09" db="EMBL/GenBank/DDBJ databases">
        <title>High-quality draft genome sequence of Kocuria marina SO9-6, an actinobacterium isolated from a copper mine.</title>
        <authorList>
            <person name="Castro D.B."/>
            <person name="Pereira L.B."/>
            <person name="Silva M.V."/>
            <person name="Silva B.P."/>
            <person name="Zanardi B.R."/>
            <person name="Carlos C."/>
            <person name="Belgini D.R."/>
            <person name="Limache E.G."/>
            <person name="Lacerda G.V."/>
            <person name="Nery M.B."/>
            <person name="Gomes M.B."/>
            <person name="Souza S."/>
            <person name="Silva T.M."/>
            <person name="Rodrigues V.D."/>
            <person name="Paulino L.C."/>
            <person name="Vicentini R."/>
            <person name="Ferraz L.F."/>
            <person name="Ottoboni L.M."/>
        </authorList>
    </citation>
    <scope>NUCLEOTIDE SEQUENCE [LARGE SCALE GENOMIC DNA]</scope>
    <source>
        <strain evidence="3 4">SO9-6</strain>
    </source>
</reference>
<dbReference type="SUPFAM" id="SSF53850">
    <property type="entry name" value="Periplasmic binding protein-like II"/>
    <property type="match status" value="1"/>
</dbReference>
<dbReference type="GO" id="GO:0042597">
    <property type="term" value="C:periplasmic space"/>
    <property type="evidence" value="ECO:0007669"/>
    <property type="project" value="UniProtKB-ARBA"/>
</dbReference>
<dbReference type="Gene3D" id="3.90.76.10">
    <property type="entry name" value="Dipeptide-binding Protein, Domain 1"/>
    <property type="match status" value="1"/>
</dbReference>
<organism evidence="3 4">
    <name type="scientific">Kocuria marina</name>
    <dbReference type="NCBI Taxonomy" id="223184"/>
    <lineage>
        <taxon>Bacteria</taxon>
        <taxon>Bacillati</taxon>
        <taxon>Actinomycetota</taxon>
        <taxon>Actinomycetes</taxon>
        <taxon>Micrococcales</taxon>
        <taxon>Micrococcaceae</taxon>
        <taxon>Kocuria</taxon>
    </lineage>
</organism>
<dbReference type="Proteomes" id="UP000030664">
    <property type="component" value="Unassembled WGS sequence"/>
</dbReference>
<protein>
    <submittedName>
        <fullName evidence="3">Peptide ABC transporter peptide-binding protein</fullName>
    </submittedName>
</protein>
<dbReference type="PIRSF" id="PIRSF002741">
    <property type="entry name" value="MppA"/>
    <property type="match status" value="1"/>
</dbReference>
<dbReference type="Gene3D" id="3.40.190.10">
    <property type="entry name" value="Periplasmic binding protein-like II"/>
    <property type="match status" value="1"/>
</dbReference>
<feature type="signal peptide" evidence="1">
    <location>
        <begin position="1"/>
        <end position="26"/>
    </location>
</feature>
<dbReference type="PROSITE" id="PS51257">
    <property type="entry name" value="PROKAR_LIPOPROTEIN"/>
    <property type="match status" value="1"/>
</dbReference>
<evidence type="ECO:0000313" key="4">
    <source>
        <dbReference type="Proteomes" id="UP000030664"/>
    </source>
</evidence>
<evidence type="ECO:0000259" key="2">
    <source>
        <dbReference type="Pfam" id="PF00496"/>
    </source>
</evidence>
<feature type="domain" description="Solute-binding protein family 5" evidence="2">
    <location>
        <begin position="106"/>
        <end position="509"/>
    </location>
</feature>
<dbReference type="STRING" id="223184.AS25_12000"/>
<dbReference type="AlphaFoldDB" id="A0A0B0D9Z8"/>
<evidence type="ECO:0000313" key="3">
    <source>
        <dbReference type="EMBL" id="KHE73600.1"/>
    </source>
</evidence>
<dbReference type="Pfam" id="PF00496">
    <property type="entry name" value="SBP_bac_5"/>
    <property type="match status" value="1"/>
</dbReference>
<accession>A0A0B0D9Z8</accession>
<dbReference type="GO" id="GO:0043190">
    <property type="term" value="C:ATP-binding cassette (ABC) transporter complex"/>
    <property type="evidence" value="ECO:0007669"/>
    <property type="project" value="InterPro"/>
</dbReference>
<dbReference type="PANTHER" id="PTHR30290:SF65">
    <property type="entry name" value="MONOACYL PHOSPHATIDYLINOSITOL TETRAMANNOSIDE-BINDING PROTEIN LPQW-RELATED"/>
    <property type="match status" value="1"/>
</dbReference>
<dbReference type="CDD" id="cd08501">
    <property type="entry name" value="PBP2_Lpqw"/>
    <property type="match status" value="1"/>
</dbReference>
<dbReference type="EMBL" id="JROM01000055">
    <property type="protein sequence ID" value="KHE73600.1"/>
    <property type="molecule type" value="Genomic_DNA"/>
</dbReference>
<dbReference type="InterPro" id="IPR030678">
    <property type="entry name" value="Peptide/Ni-bd"/>
</dbReference>
<dbReference type="InterPro" id="IPR000914">
    <property type="entry name" value="SBP_5_dom"/>
</dbReference>
<comment type="caution">
    <text evidence="3">The sequence shown here is derived from an EMBL/GenBank/DDBJ whole genome shotgun (WGS) entry which is preliminary data.</text>
</comment>
<dbReference type="InterPro" id="IPR039424">
    <property type="entry name" value="SBP_5"/>
</dbReference>
<gene>
    <name evidence="3" type="ORF">AS25_12000</name>
</gene>
<evidence type="ECO:0000256" key="1">
    <source>
        <dbReference type="SAM" id="SignalP"/>
    </source>
</evidence>
<dbReference type="eggNOG" id="COG0747">
    <property type="taxonomic scope" value="Bacteria"/>
</dbReference>
<dbReference type="GO" id="GO:1904680">
    <property type="term" value="F:peptide transmembrane transporter activity"/>
    <property type="evidence" value="ECO:0007669"/>
    <property type="project" value="TreeGrafter"/>
</dbReference>
<dbReference type="RefSeq" id="WP_035965375.1">
    <property type="nucleotide sequence ID" value="NZ_JROM01000055.1"/>
</dbReference>
<name>A0A0B0D9Z8_9MICC</name>